<dbReference type="Pfam" id="PF00646">
    <property type="entry name" value="F-box"/>
    <property type="match status" value="1"/>
</dbReference>
<feature type="domain" description="F-box" evidence="2">
    <location>
        <begin position="24"/>
        <end position="72"/>
    </location>
</feature>
<proteinExistence type="predicted"/>
<dbReference type="InterPro" id="IPR055411">
    <property type="entry name" value="LRR_FXL15/At3g58940/PEG3-like"/>
</dbReference>
<dbReference type="Gene3D" id="3.80.10.10">
    <property type="entry name" value="Ribonuclease Inhibitor"/>
    <property type="match status" value="1"/>
</dbReference>
<evidence type="ECO:0000259" key="2">
    <source>
        <dbReference type="PROSITE" id="PS50181"/>
    </source>
</evidence>
<name>A0AAP0MA74_9ROSI</name>
<accession>A0AAP0MA74</accession>
<feature type="region of interest" description="Disordered" evidence="1">
    <location>
        <begin position="1"/>
        <end position="26"/>
    </location>
</feature>
<dbReference type="Proteomes" id="UP001428341">
    <property type="component" value="Unassembled WGS sequence"/>
</dbReference>
<dbReference type="Pfam" id="PF08387">
    <property type="entry name" value="FBD"/>
    <property type="match status" value="1"/>
</dbReference>
<comment type="caution">
    <text evidence="3">The sequence shown here is derived from an EMBL/GenBank/DDBJ whole genome shotgun (WGS) entry which is preliminary data.</text>
</comment>
<evidence type="ECO:0000256" key="1">
    <source>
        <dbReference type="SAM" id="MobiDB-lite"/>
    </source>
</evidence>
<evidence type="ECO:0000313" key="4">
    <source>
        <dbReference type="Proteomes" id="UP001428341"/>
    </source>
</evidence>
<evidence type="ECO:0000313" key="3">
    <source>
        <dbReference type="EMBL" id="KAK9199451.1"/>
    </source>
</evidence>
<dbReference type="InterPro" id="IPR001810">
    <property type="entry name" value="F-box_dom"/>
</dbReference>
<dbReference type="EMBL" id="JBCGBO010000005">
    <property type="protein sequence ID" value="KAK9199451.1"/>
    <property type="molecule type" value="Genomic_DNA"/>
</dbReference>
<dbReference type="PANTHER" id="PTHR31900">
    <property type="entry name" value="F-BOX/RNI SUPERFAMILY PROTEIN-RELATED"/>
    <property type="match status" value="1"/>
</dbReference>
<dbReference type="AlphaFoldDB" id="A0AAP0MA74"/>
<dbReference type="InterPro" id="IPR006566">
    <property type="entry name" value="FBD"/>
</dbReference>
<keyword evidence="4" id="KW-1185">Reference proteome</keyword>
<protein>
    <recommendedName>
        <fullName evidence="2">F-box domain-containing protein</fullName>
    </recommendedName>
</protein>
<reference evidence="3 4" key="1">
    <citation type="submission" date="2024-05" db="EMBL/GenBank/DDBJ databases">
        <title>Haplotype-resolved chromosome-level genome assembly of Huyou (Citrus changshanensis).</title>
        <authorList>
            <person name="Miao C."/>
            <person name="Chen W."/>
            <person name="Wu Y."/>
            <person name="Wang L."/>
            <person name="Zhao S."/>
            <person name="Grierson D."/>
            <person name="Xu C."/>
            <person name="Chen K."/>
        </authorList>
    </citation>
    <scope>NUCLEOTIDE SEQUENCE [LARGE SCALE GENOMIC DNA]</scope>
    <source>
        <strain evidence="3">01-14</strain>
        <tissue evidence="3">Leaf</tissue>
    </source>
</reference>
<organism evidence="3 4">
    <name type="scientific">Citrus x changshan-huyou</name>
    <dbReference type="NCBI Taxonomy" id="2935761"/>
    <lineage>
        <taxon>Eukaryota</taxon>
        <taxon>Viridiplantae</taxon>
        <taxon>Streptophyta</taxon>
        <taxon>Embryophyta</taxon>
        <taxon>Tracheophyta</taxon>
        <taxon>Spermatophyta</taxon>
        <taxon>Magnoliopsida</taxon>
        <taxon>eudicotyledons</taxon>
        <taxon>Gunneridae</taxon>
        <taxon>Pentapetalae</taxon>
        <taxon>rosids</taxon>
        <taxon>malvids</taxon>
        <taxon>Sapindales</taxon>
        <taxon>Rutaceae</taxon>
        <taxon>Aurantioideae</taxon>
        <taxon>Citrus</taxon>
    </lineage>
</organism>
<dbReference type="CDD" id="cd22160">
    <property type="entry name" value="F-box_AtFBL13-like"/>
    <property type="match status" value="1"/>
</dbReference>
<gene>
    <name evidence="3" type="ORF">WN944_014642</name>
</gene>
<dbReference type="Gene3D" id="1.20.1280.50">
    <property type="match status" value="1"/>
</dbReference>
<dbReference type="PANTHER" id="PTHR31900:SF30">
    <property type="entry name" value="SUPERFAMILY PROTEIN, PUTATIVE-RELATED"/>
    <property type="match status" value="1"/>
</dbReference>
<dbReference type="PROSITE" id="PS50181">
    <property type="entry name" value="FBOX"/>
    <property type="match status" value="1"/>
</dbReference>
<dbReference type="Pfam" id="PF24758">
    <property type="entry name" value="LRR_At5g56370"/>
    <property type="match status" value="1"/>
</dbReference>
<dbReference type="SUPFAM" id="SSF81383">
    <property type="entry name" value="F-box domain"/>
    <property type="match status" value="1"/>
</dbReference>
<feature type="compositionally biased region" description="Basic residues" evidence="1">
    <location>
        <begin position="10"/>
        <end position="19"/>
    </location>
</feature>
<dbReference type="InterPro" id="IPR050232">
    <property type="entry name" value="FBL13/AtMIF1-like"/>
</dbReference>
<dbReference type="InterPro" id="IPR053781">
    <property type="entry name" value="F-box_AtFBL13-like"/>
</dbReference>
<dbReference type="InterPro" id="IPR032675">
    <property type="entry name" value="LRR_dom_sf"/>
</dbReference>
<dbReference type="SUPFAM" id="SSF52047">
    <property type="entry name" value="RNI-like"/>
    <property type="match status" value="1"/>
</dbReference>
<sequence>MAHDRQNNVTKRKRGRPKTNRGNADRISSLPDSVLCHILSYIPTKHVVATSVIAKRWKNVWTAVPNLSFDDRLCLRPPASTYVPLRGFADFVHTVLLRTNPAKIGKFSLYCSRPTNLARFYDWIATALMREVGEIQLYLGQQSRVELPEAIYSAACLKVLTLDSDFSIQVPSSGTCFPCVKILSVRLENPDKSVTENLFCSCPSLEELSVTCELHDDTPPPNLIISSATLKTCKLIVRSEDMLFREVDYMLTITAPKLESLEIYSDLLGSFVMHDLHSLKIVKLDIMHAEWAQVDPYRAIQLLAGINSCKYLHLSAGIMSAVDHACDSCFPSFSQLNYIEMGVGPIGWRVLPIVLRSSPNLESLVLHKECWFQFTEEQFGWLESDFDVPHCLVHTVKNIEIKGVQGDEDERPLLKYLLQFAAAMEKMLMWAKASVPKENRANLRESILQLPRASMKTTIEIK</sequence>
<dbReference type="InterPro" id="IPR036047">
    <property type="entry name" value="F-box-like_dom_sf"/>
</dbReference>